<sequence>MMGVYARIFCDIVPRFKFVKGFQTGDIIKAVVTKGKRVGEYIGRIATISTGSFNISTREKRI</sequence>
<keyword evidence="1" id="KW-0378">Hydrolase</keyword>
<keyword evidence="1" id="KW-0255">Endonuclease</keyword>
<gene>
    <name evidence="1" type="ORF">NIES267_52330</name>
</gene>
<organism evidence="1 2">
    <name type="scientific">Calothrix parasitica NIES-267</name>
    <dbReference type="NCBI Taxonomy" id="1973488"/>
    <lineage>
        <taxon>Bacteria</taxon>
        <taxon>Bacillati</taxon>
        <taxon>Cyanobacteriota</taxon>
        <taxon>Cyanophyceae</taxon>
        <taxon>Nostocales</taxon>
        <taxon>Calotrichaceae</taxon>
        <taxon>Calothrix</taxon>
    </lineage>
</organism>
<dbReference type="AlphaFoldDB" id="A0A1Z4LWX6"/>
<evidence type="ECO:0000313" key="1">
    <source>
        <dbReference type="EMBL" id="BAY85732.1"/>
    </source>
</evidence>
<evidence type="ECO:0000313" key="2">
    <source>
        <dbReference type="Proteomes" id="UP000218418"/>
    </source>
</evidence>
<keyword evidence="1" id="KW-0540">Nuclease</keyword>
<reference evidence="1 2" key="1">
    <citation type="submission" date="2017-06" db="EMBL/GenBank/DDBJ databases">
        <title>Genome sequencing of cyanobaciteial culture collection at National Institute for Environmental Studies (NIES).</title>
        <authorList>
            <person name="Hirose Y."/>
            <person name="Shimura Y."/>
            <person name="Fujisawa T."/>
            <person name="Nakamura Y."/>
            <person name="Kawachi M."/>
        </authorList>
    </citation>
    <scope>NUCLEOTIDE SEQUENCE [LARGE SCALE GENOMIC DNA]</scope>
    <source>
        <strain evidence="1 2">NIES-267</strain>
    </source>
</reference>
<dbReference type="GO" id="GO:0004519">
    <property type="term" value="F:endonuclease activity"/>
    <property type="evidence" value="ECO:0007669"/>
    <property type="project" value="UniProtKB-KW"/>
</dbReference>
<dbReference type="Proteomes" id="UP000218418">
    <property type="component" value="Chromosome"/>
</dbReference>
<proteinExistence type="predicted"/>
<keyword evidence="2" id="KW-1185">Reference proteome</keyword>
<accession>A0A1Z4LWX6</accession>
<name>A0A1Z4LWX6_9CYAN</name>
<protein>
    <submittedName>
        <fullName evidence="1">HNH endonuclease</fullName>
    </submittedName>
</protein>
<dbReference type="EMBL" id="AP018227">
    <property type="protein sequence ID" value="BAY85732.1"/>
    <property type="molecule type" value="Genomic_DNA"/>
</dbReference>